<reference evidence="3 4" key="1">
    <citation type="journal article" date="2014" name="Agronomy (Basel)">
        <title>A Draft Genome Sequence for Ensete ventricosum, the Drought-Tolerant Tree Against Hunger.</title>
        <authorList>
            <person name="Harrison J."/>
            <person name="Moore K.A."/>
            <person name="Paszkiewicz K."/>
            <person name="Jones T."/>
            <person name="Grant M."/>
            <person name="Ambacheew D."/>
            <person name="Muzemil S."/>
            <person name="Studholme D.J."/>
        </authorList>
    </citation>
    <scope>NUCLEOTIDE SEQUENCE [LARGE SCALE GENOMIC DNA]</scope>
</reference>
<feature type="non-terminal residue" evidence="3">
    <location>
        <position position="1"/>
    </location>
</feature>
<proteinExistence type="predicted"/>
<dbReference type="EMBL" id="AMZH03001963">
    <property type="protein sequence ID" value="RRT77313.1"/>
    <property type="molecule type" value="Genomic_DNA"/>
</dbReference>
<evidence type="ECO:0000313" key="4">
    <source>
        <dbReference type="Proteomes" id="UP000287651"/>
    </source>
</evidence>
<feature type="non-terminal residue" evidence="3">
    <location>
        <position position="321"/>
    </location>
</feature>
<dbReference type="AlphaFoldDB" id="A0A427AM28"/>
<feature type="domain" description="YrdC-like" evidence="2">
    <location>
        <begin position="133"/>
        <end position="321"/>
    </location>
</feature>
<dbReference type="InterPro" id="IPR052532">
    <property type="entry name" value="SUA5_domain"/>
</dbReference>
<gene>
    <name evidence="3" type="ORF">B296_00017708</name>
</gene>
<comment type="caution">
    <text evidence="3">The sequence shown here is derived from an EMBL/GenBank/DDBJ whole genome shotgun (WGS) entry which is preliminary data.</text>
</comment>
<organism evidence="3 4">
    <name type="scientific">Ensete ventricosum</name>
    <name type="common">Abyssinian banana</name>
    <name type="synonym">Musa ensete</name>
    <dbReference type="NCBI Taxonomy" id="4639"/>
    <lineage>
        <taxon>Eukaryota</taxon>
        <taxon>Viridiplantae</taxon>
        <taxon>Streptophyta</taxon>
        <taxon>Embryophyta</taxon>
        <taxon>Tracheophyta</taxon>
        <taxon>Spermatophyta</taxon>
        <taxon>Magnoliopsida</taxon>
        <taxon>Liliopsida</taxon>
        <taxon>Zingiberales</taxon>
        <taxon>Musaceae</taxon>
        <taxon>Ensete</taxon>
    </lineage>
</organism>
<name>A0A427AM28_ENSVE</name>
<evidence type="ECO:0000259" key="2">
    <source>
        <dbReference type="PROSITE" id="PS51163"/>
    </source>
</evidence>
<protein>
    <recommendedName>
        <fullName evidence="1">Threonylcarbamoyl-AMP synthase</fullName>
    </recommendedName>
</protein>
<dbReference type="InterPro" id="IPR006070">
    <property type="entry name" value="Sua5-like_dom"/>
</dbReference>
<dbReference type="Gene3D" id="3.90.870.10">
    <property type="entry name" value="DHBP synthase"/>
    <property type="match status" value="1"/>
</dbReference>
<dbReference type="PANTHER" id="PTHR42828:SF3">
    <property type="entry name" value="THREONYLCARBAMOYL-AMP SYNTHASE"/>
    <property type="match status" value="1"/>
</dbReference>
<dbReference type="PROSITE" id="PS51163">
    <property type="entry name" value="YRDC"/>
    <property type="match status" value="1"/>
</dbReference>
<evidence type="ECO:0000313" key="3">
    <source>
        <dbReference type="EMBL" id="RRT77313.1"/>
    </source>
</evidence>
<dbReference type="InterPro" id="IPR017945">
    <property type="entry name" value="DHBP_synth_RibB-like_a/b_dom"/>
</dbReference>
<accession>A0A427AM28</accession>
<dbReference type="GO" id="GO:0003725">
    <property type="term" value="F:double-stranded RNA binding"/>
    <property type="evidence" value="ECO:0007669"/>
    <property type="project" value="InterPro"/>
</dbReference>
<dbReference type="Proteomes" id="UP000287651">
    <property type="component" value="Unassembled WGS sequence"/>
</dbReference>
<sequence>LVDGREENNIRVFSLSLPRLRSRSLELRLESMPFEAIASAFLAAAPSLTFHRSVVGLPLPSQPPSSFLPRHLPVRALMKRNPKRLKYSAPRFFKVLLRAYLGSNLSPLVLGRQIQKKREAMVYVEMDTLGSETWRLEPVIKLIKEGAVGVIPTDTVYAVTPPRFTSSLQFCGLLRLPCFELDAWKYRLRYAIVCDLRSYSSIERLRRIKDIENKKARITVWKIGYHYLISFSRTFLLITKQLHFHAELSVKWPSEDQWMLDPVIIADTYEPEVCSLVQPDLSLFDIFQGLDFVVDGGVRVADPSTVVDMTGRYPTIIRQGK</sequence>
<dbReference type="PANTHER" id="PTHR42828">
    <property type="entry name" value="DHBP SYNTHASE RIBB-LIKE ALPHA/BETA DOMAIN-CONTAINING PROTEIN"/>
    <property type="match status" value="1"/>
</dbReference>
<dbReference type="SUPFAM" id="SSF55821">
    <property type="entry name" value="YrdC/RibB"/>
    <property type="match status" value="1"/>
</dbReference>
<evidence type="ECO:0000256" key="1">
    <source>
        <dbReference type="ARBA" id="ARBA00015492"/>
    </source>
</evidence>